<accession>A0A2N9BEA6</accession>
<dbReference type="AlphaFoldDB" id="A0A2N9BEA6"/>
<evidence type="ECO:0000313" key="1">
    <source>
        <dbReference type="EMBL" id="SOR81689.1"/>
    </source>
</evidence>
<reference evidence="2" key="1">
    <citation type="submission" date="2017-11" db="EMBL/GenBank/DDBJ databases">
        <authorList>
            <person name="Wibberg D."/>
        </authorList>
    </citation>
    <scope>NUCLEOTIDE SEQUENCE [LARGE SCALE GENOMIC DNA]</scope>
</reference>
<dbReference type="Proteomes" id="UP000235464">
    <property type="component" value="Chromosome I"/>
</dbReference>
<dbReference type="EMBL" id="LT963352">
    <property type="protein sequence ID" value="SOR81689.1"/>
    <property type="molecule type" value="Genomic_DNA"/>
</dbReference>
<sequence length="79" mass="9313">MADAGRLSDEQFVPSMTGNIRFVVDYPFDENHNRFPTWDWQRFQKLKETVTAPTLVRLPDFLSDQRKAQLGQLVKFNRP</sequence>
<dbReference type="RefSeq" id="WP_029181659.1">
    <property type="nucleotide sequence ID" value="NZ_LT962942.1"/>
</dbReference>
<gene>
    <name evidence="1" type="ORF">SCNRRL3882_5141</name>
</gene>
<protein>
    <submittedName>
        <fullName evidence="1">Uncharacterized protein</fullName>
    </submittedName>
</protein>
<name>A0A2N9BEA6_STRCX</name>
<proteinExistence type="predicted"/>
<organism evidence="1 2">
    <name type="scientific">Streptomyces chartreusis NRRL 3882</name>
    <dbReference type="NCBI Taxonomy" id="1079985"/>
    <lineage>
        <taxon>Bacteria</taxon>
        <taxon>Bacillati</taxon>
        <taxon>Actinomycetota</taxon>
        <taxon>Actinomycetes</taxon>
        <taxon>Kitasatosporales</taxon>
        <taxon>Streptomycetaceae</taxon>
        <taxon>Streptomyces</taxon>
    </lineage>
</organism>
<evidence type="ECO:0000313" key="2">
    <source>
        <dbReference type="Proteomes" id="UP000235464"/>
    </source>
</evidence>
<keyword evidence="2" id="KW-1185">Reference proteome</keyword>